<comment type="caution">
    <text evidence="1">The sequence shown here is derived from an EMBL/GenBank/DDBJ whole genome shotgun (WGS) entry which is preliminary data.</text>
</comment>
<evidence type="ECO:0000313" key="1">
    <source>
        <dbReference type="EMBL" id="HGI43197.1"/>
    </source>
</evidence>
<evidence type="ECO:0008006" key="2">
    <source>
        <dbReference type="Google" id="ProtNLM"/>
    </source>
</evidence>
<protein>
    <recommendedName>
        <fullName evidence="2">Transcriptional regulator</fullName>
    </recommendedName>
</protein>
<name>A0A7C4B9E1_THEPE</name>
<organism evidence="1">
    <name type="scientific">Thermofilum pendens</name>
    <dbReference type="NCBI Taxonomy" id="2269"/>
    <lineage>
        <taxon>Archaea</taxon>
        <taxon>Thermoproteota</taxon>
        <taxon>Thermoprotei</taxon>
        <taxon>Thermofilales</taxon>
        <taxon>Thermofilaceae</taxon>
        <taxon>Thermofilum</taxon>
    </lineage>
</organism>
<accession>A0A7C4B9E1</accession>
<dbReference type="AlphaFoldDB" id="A0A7C4B9E1"/>
<reference evidence="1" key="1">
    <citation type="journal article" date="2020" name="mSystems">
        <title>Genome- and Community-Level Interaction Insights into Carbon Utilization and Element Cycling Functions of Hydrothermarchaeota in Hydrothermal Sediment.</title>
        <authorList>
            <person name="Zhou Z."/>
            <person name="Liu Y."/>
            <person name="Xu W."/>
            <person name="Pan J."/>
            <person name="Luo Z.H."/>
            <person name="Li M."/>
        </authorList>
    </citation>
    <scope>NUCLEOTIDE SEQUENCE [LARGE SCALE GENOMIC DNA]</scope>
    <source>
        <strain evidence="1">SpSt-735</strain>
    </source>
</reference>
<proteinExistence type="predicted"/>
<gene>
    <name evidence="1" type="ORF">ENV17_02270</name>
</gene>
<sequence length="191" mass="21751">MRLYELRDMASSSGRLVFTVGQLANLASVPRSHAKVYAARLVERGMAWRVRRGVISLTRDTFVIATQLVEPSYVSFYSALYLRGLVDQVPSVVECVTTRRPTRFEDLGLVYRRVHPALFFGYERVERGGSYVFVATPEKAVLDIVYFGLDPGALPGLDFEKLERMAEAYRSVEGYRAARVLRWLRCCARRS</sequence>
<dbReference type="EMBL" id="DTFI01000068">
    <property type="protein sequence ID" value="HGI43197.1"/>
    <property type="molecule type" value="Genomic_DNA"/>
</dbReference>